<feature type="compositionally biased region" description="Basic and acidic residues" evidence="1">
    <location>
        <begin position="33"/>
        <end position="54"/>
    </location>
</feature>
<feature type="region of interest" description="Disordered" evidence="1">
    <location>
        <begin position="32"/>
        <end position="77"/>
    </location>
</feature>
<accession>A0A9W6JK17</accession>
<name>A0A9W6JK17_9HYPH</name>
<evidence type="ECO:0000256" key="1">
    <source>
        <dbReference type="SAM" id="MobiDB-lite"/>
    </source>
</evidence>
<keyword evidence="3" id="KW-1185">Reference proteome</keyword>
<comment type="caution">
    <text evidence="2">The sequence shown here is derived from an EMBL/GenBank/DDBJ whole genome shotgun (WGS) entry which is preliminary data.</text>
</comment>
<dbReference type="EMBL" id="BSFK01000016">
    <property type="protein sequence ID" value="GLK77489.1"/>
    <property type="molecule type" value="Genomic_DNA"/>
</dbReference>
<gene>
    <name evidence="2" type="ORF">GCM10008171_27430</name>
</gene>
<evidence type="ECO:0000313" key="2">
    <source>
        <dbReference type="EMBL" id="GLK77489.1"/>
    </source>
</evidence>
<proteinExistence type="predicted"/>
<reference evidence="2" key="2">
    <citation type="submission" date="2023-01" db="EMBL/GenBank/DDBJ databases">
        <authorList>
            <person name="Sun Q."/>
            <person name="Evtushenko L."/>
        </authorList>
    </citation>
    <scope>NUCLEOTIDE SEQUENCE</scope>
    <source>
        <strain evidence="2">VKM B-2555</strain>
    </source>
</reference>
<reference evidence="2" key="1">
    <citation type="journal article" date="2014" name="Int. J. Syst. Evol. Microbiol.">
        <title>Complete genome sequence of Corynebacterium casei LMG S-19264T (=DSM 44701T), isolated from a smear-ripened cheese.</title>
        <authorList>
            <consortium name="US DOE Joint Genome Institute (JGI-PGF)"/>
            <person name="Walter F."/>
            <person name="Albersmeier A."/>
            <person name="Kalinowski J."/>
            <person name="Ruckert C."/>
        </authorList>
    </citation>
    <scope>NUCLEOTIDE SEQUENCE</scope>
    <source>
        <strain evidence="2">VKM B-2555</strain>
    </source>
</reference>
<dbReference type="RefSeq" id="WP_271205333.1">
    <property type="nucleotide sequence ID" value="NZ_BSFK01000016.1"/>
</dbReference>
<feature type="compositionally biased region" description="Low complexity" evidence="1">
    <location>
        <begin position="55"/>
        <end position="65"/>
    </location>
</feature>
<protein>
    <submittedName>
        <fullName evidence="2">Uncharacterized protein</fullName>
    </submittedName>
</protein>
<dbReference type="Proteomes" id="UP001143364">
    <property type="component" value="Unassembled WGS sequence"/>
</dbReference>
<evidence type="ECO:0000313" key="3">
    <source>
        <dbReference type="Proteomes" id="UP001143364"/>
    </source>
</evidence>
<feature type="compositionally biased region" description="Basic residues" evidence="1">
    <location>
        <begin position="66"/>
        <end position="77"/>
    </location>
</feature>
<dbReference type="AlphaFoldDB" id="A0A9W6JK17"/>
<organism evidence="2 3">
    <name type="scientific">Methylopila jiangsuensis</name>
    <dbReference type="NCBI Taxonomy" id="586230"/>
    <lineage>
        <taxon>Bacteria</taxon>
        <taxon>Pseudomonadati</taxon>
        <taxon>Pseudomonadota</taxon>
        <taxon>Alphaproteobacteria</taxon>
        <taxon>Hyphomicrobiales</taxon>
        <taxon>Methylopilaceae</taxon>
        <taxon>Methylopila</taxon>
    </lineage>
</organism>
<sequence>MLKLTKESLFKPSKAEVKGDATTRAARAIIDQETARRDAKTARLREARLARDAAEQAAAPAPKAAPVRKRAKAAAAG</sequence>